<keyword evidence="1" id="KW-0472">Membrane</keyword>
<dbReference type="Proteomes" id="UP000019222">
    <property type="component" value="Chromosome"/>
</dbReference>
<feature type="transmembrane region" description="Helical" evidence="1">
    <location>
        <begin position="42"/>
        <end position="60"/>
    </location>
</feature>
<feature type="transmembrane region" description="Helical" evidence="1">
    <location>
        <begin position="98"/>
        <end position="118"/>
    </location>
</feature>
<feature type="transmembrane region" description="Helical" evidence="1">
    <location>
        <begin position="67"/>
        <end position="86"/>
    </location>
</feature>
<feature type="transmembrane region" description="Helical" evidence="1">
    <location>
        <begin position="12"/>
        <end position="30"/>
    </location>
</feature>
<protein>
    <submittedName>
        <fullName evidence="2">Uncharacterized protein</fullName>
    </submittedName>
</protein>
<evidence type="ECO:0000313" key="3">
    <source>
        <dbReference type="Proteomes" id="UP000019222"/>
    </source>
</evidence>
<evidence type="ECO:0000313" key="2">
    <source>
        <dbReference type="EMBL" id="AHI22818.1"/>
    </source>
</evidence>
<dbReference type="AlphaFoldDB" id="W5Y8J8"/>
<reference evidence="2 3" key="1">
    <citation type="submission" date="2013-02" db="EMBL/GenBank/DDBJ databases">
        <title>The complete genome sequence of Corynebacterium vitaeruminis DSM 20294.</title>
        <authorList>
            <person name="Ruckert C."/>
            <person name="Albersmeier A."/>
            <person name="Kalinowski J."/>
        </authorList>
    </citation>
    <scope>NUCLEOTIDE SEQUENCE [LARGE SCALE GENOMIC DNA]</scope>
    <source>
        <strain evidence="3">ATCC 10234</strain>
    </source>
</reference>
<dbReference type="PATRIC" id="fig|1224164.3.peg.1437"/>
<dbReference type="KEGG" id="cvt:B843_07165"/>
<dbReference type="HOGENOM" id="CLU_138406_0_0_11"/>
<evidence type="ECO:0000256" key="1">
    <source>
        <dbReference type="SAM" id="Phobius"/>
    </source>
</evidence>
<keyword evidence="1" id="KW-1133">Transmembrane helix</keyword>
<accession>W5Y8J8</accession>
<keyword evidence="3" id="KW-1185">Reference proteome</keyword>
<gene>
    <name evidence="2" type="ORF">B843_07165</name>
</gene>
<keyword evidence="1" id="KW-0812">Transmembrane</keyword>
<name>W5Y8J8_9CORY</name>
<proteinExistence type="predicted"/>
<dbReference type="eggNOG" id="ENOG5030KZS">
    <property type="taxonomic scope" value="Bacteria"/>
</dbReference>
<dbReference type="EMBL" id="CP004353">
    <property type="protein sequence ID" value="AHI22818.1"/>
    <property type="molecule type" value="Genomic_DNA"/>
</dbReference>
<sequence length="122" mass="13057">MVNIPVAIRVGGAFMAIAVVLFIFTAIEIFTKGWMTPFEVNTRFLLIVVAAAVLGAFATVNRNQAPSAVQVGALAVALLLVVAGRFLPNPTLATWEQYWLPGYAVLALLCGLVIRRAMTPKA</sequence>
<organism evidence="2 3">
    <name type="scientific">Corynebacterium vitaeruminis DSM 20294</name>
    <dbReference type="NCBI Taxonomy" id="1224164"/>
    <lineage>
        <taxon>Bacteria</taxon>
        <taxon>Bacillati</taxon>
        <taxon>Actinomycetota</taxon>
        <taxon>Actinomycetes</taxon>
        <taxon>Mycobacteriales</taxon>
        <taxon>Corynebacteriaceae</taxon>
        <taxon>Corynebacterium</taxon>
    </lineage>
</organism>